<dbReference type="PANTHER" id="PTHR30487:SF0">
    <property type="entry name" value="PREPILIN LEADER PEPTIDASE_N-METHYLTRANSFERASE-RELATED"/>
    <property type="match status" value="1"/>
</dbReference>
<keyword evidence="3" id="KW-1133">Transmembrane helix</keyword>
<sequence>MHPLLIAVALCFGACAGPLLVRAAYRLSVPPGEPWRRACPAGHPLAPHPKGWLGPGRCADCAAAIGGPGPTADDGANDAAVGGPGYGTSPLRLAAVTAACCAALAAAVGARPELVVWLLAVPVVVLLATVDLAVQRLPDVLTLPLALGVVAGLGIASLFDAADGDLGRALLGGAVLSGVYFVLFLINPLGMGFGDVKLAITIGVALGWYGWDALVLGTFVGFLLAAGYGGALVIARRAGRGTTVAFGPFMAAGALAALIVAGLAS</sequence>
<evidence type="ECO:0000256" key="2">
    <source>
        <dbReference type="RuleBase" id="RU003793"/>
    </source>
</evidence>
<evidence type="ECO:0000313" key="8">
    <source>
        <dbReference type="Proteomes" id="UP000275024"/>
    </source>
</evidence>
<evidence type="ECO:0000256" key="3">
    <source>
        <dbReference type="SAM" id="Phobius"/>
    </source>
</evidence>
<dbReference type="EMBL" id="RBDY01000020">
    <property type="protein sequence ID" value="RKN18361.1"/>
    <property type="molecule type" value="Genomic_DNA"/>
</dbReference>
<dbReference type="GO" id="GO:0005886">
    <property type="term" value="C:plasma membrane"/>
    <property type="evidence" value="ECO:0007669"/>
    <property type="project" value="TreeGrafter"/>
</dbReference>
<evidence type="ECO:0000256" key="1">
    <source>
        <dbReference type="ARBA" id="ARBA00005801"/>
    </source>
</evidence>
<protein>
    <submittedName>
        <fullName evidence="5">Prepilin peptidase</fullName>
    </submittedName>
</protein>
<accession>A0A3A9W377</accession>
<feature type="domain" description="Prepilin type IV endopeptidase peptidase" evidence="4">
    <location>
        <begin position="119"/>
        <end position="228"/>
    </location>
</feature>
<dbReference type="PRINTS" id="PR00864">
    <property type="entry name" value="PREPILNPTASE"/>
</dbReference>
<feature type="transmembrane region" description="Helical" evidence="3">
    <location>
        <begin position="115"/>
        <end position="134"/>
    </location>
</feature>
<feature type="transmembrane region" description="Helical" evidence="3">
    <location>
        <begin position="140"/>
        <end position="159"/>
    </location>
</feature>
<dbReference type="InterPro" id="IPR014032">
    <property type="entry name" value="Peptidase_A24A_bac"/>
</dbReference>
<gene>
    <name evidence="6" type="ORF">D7318_22690</name>
    <name evidence="5" type="ORF">D7319_18455</name>
</gene>
<evidence type="ECO:0000313" key="7">
    <source>
        <dbReference type="Proteomes" id="UP000268652"/>
    </source>
</evidence>
<feature type="transmembrane region" description="Helical" evidence="3">
    <location>
        <begin position="171"/>
        <end position="193"/>
    </location>
</feature>
<keyword evidence="3" id="KW-0812">Transmembrane</keyword>
<keyword evidence="3" id="KW-0472">Membrane</keyword>
<comment type="caution">
    <text evidence="5">The sequence shown here is derived from an EMBL/GenBank/DDBJ whole genome shotgun (WGS) entry which is preliminary data.</text>
</comment>
<dbReference type="InterPro" id="IPR050882">
    <property type="entry name" value="Prepilin_peptidase/N-MTase"/>
</dbReference>
<evidence type="ECO:0000313" key="6">
    <source>
        <dbReference type="EMBL" id="RKN18361.1"/>
    </source>
</evidence>
<feature type="transmembrane region" description="Helical" evidence="3">
    <location>
        <begin position="242"/>
        <end position="264"/>
    </location>
</feature>
<organism evidence="5 8">
    <name type="scientific">Streptomyces radicis</name>
    <dbReference type="NCBI Taxonomy" id="1750517"/>
    <lineage>
        <taxon>Bacteria</taxon>
        <taxon>Bacillati</taxon>
        <taxon>Actinomycetota</taxon>
        <taxon>Actinomycetes</taxon>
        <taxon>Kitasatosporales</taxon>
        <taxon>Streptomycetaceae</taxon>
        <taxon>Streptomyces</taxon>
    </lineage>
</organism>
<proteinExistence type="inferred from homology"/>
<evidence type="ECO:0000259" key="4">
    <source>
        <dbReference type="Pfam" id="PF01478"/>
    </source>
</evidence>
<dbReference type="AlphaFoldDB" id="A0A3A9W377"/>
<dbReference type="PANTHER" id="PTHR30487">
    <property type="entry name" value="TYPE 4 PREPILIN-LIKE PROTEINS LEADER PEPTIDE-PROCESSING ENZYME"/>
    <property type="match status" value="1"/>
</dbReference>
<reference evidence="7 8" key="1">
    <citation type="submission" date="2018-09" db="EMBL/GenBank/DDBJ databases">
        <title>Streptomyces sp. nov. DS1-2, an endophytic actinomycete isolated from roots of Dendrobium scabrilingue.</title>
        <authorList>
            <person name="Kuncharoen N."/>
            <person name="Kudo T."/>
            <person name="Ohkuma M."/>
            <person name="Yuki M."/>
            <person name="Tanasupawat S."/>
        </authorList>
    </citation>
    <scope>NUCLEOTIDE SEQUENCE [LARGE SCALE GENOMIC DNA]</scope>
    <source>
        <strain evidence="5 8">AZ1-7</strain>
        <strain evidence="6 7">DS1-2</strain>
    </source>
</reference>
<dbReference type="Proteomes" id="UP000268652">
    <property type="component" value="Unassembled WGS sequence"/>
</dbReference>
<dbReference type="EMBL" id="RBDX01000014">
    <property type="protein sequence ID" value="RKN07638.1"/>
    <property type="molecule type" value="Genomic_DNA"/>
</dbReference>
<evidence type="ECO:0000313" key="5">
    <source>
        <dbReference type="EMBL" id="RKN07638.1"/>
    </source>
</evidence>
<dbReference type="Pfam" id="PF01478">
    <property type="entry name" value="Peptidase_A24"/>
    <property type="match status" value="1"/>
</dbReference>
<feature type="transmembrane region" description="Helical" evidence="3">
    <location>
        <begin position="213"/>
        <end position="235"/>
    </location>
</feature>
<dbReference type="Proteomes" id="UP000275024">
    <property type="component" value="Unassembled WGS sequence"/>
</dbReference>
<dbReference type="InterPro" id="IPR000045">
    <property type="entry name" value="Prepilin_IV_endopep_pep"/>
</dbReference>
<dbReference type="RefSeq" id="WP_120699023.1">
    <property type="nucleotide sequence ID" value="NZ_RBDX01000014.1"/>
</dbReference>
<keyword evidence="7" id="KW-1185">Reference proteome</keyword>
<comment type="similarity">
    <text evidence="1 2">Belongs to the peptidase A24 family.</text>
</comment>
<dbReference type="GO" id="GO:0004190">
    <property type="term" value="F:aspartic-type endopeptidase activity"/>
    <property type="evidence" value="ECO:0007669"/>
    <property type="project" value="InterPro"/>
</dbReference>
<name>A0A3A9W377_9ACTN</name>
<dbReference type="GO" id="GO:0006465">
    <property type="term" value="P:signal peptide processing"/>
    <property type="evidence" value="ECO:0007669"/>
    <property type="project" value="TreeGrafter"/>
</dbReference>
<dbReference type="OrthoDB" id="2087435at2"/>
<dbReference type="Gene3D" id="1.20.120.1220">
    <property type="match status" value="1"/>
</dbReference>